<dbReference type="Proteomes" id="UP001596413">
    <property type="component" value="Unassembled WGS sequence"/>
</dbReference>
<keyword evidence="2" id="KW-0472">Membrane</keyword>
<keyword evidence="2" id="KW-1133">Transmembrane helix</keyword>
<feature type="region of interest" description="Disordered" evidence="1">
    <location>
        <begin position="1"/>
        <end position="27"/>
    </location>
</feature>
<gene>
    <name evidence="3" type="ORF">ACFQLX_20880</name>
</gene>
<sequence length="208" mass="22429">MATQDYLADAPPHPLANEPTHKQEGARGALHERGVNIGLSKHTFLDEHLPVDHRLSLVYRIGAGLAGVWLLVFGILALVDQVGFAAREGEELMGLSTNGLLGLLSVIVGPVLLYGAWRGGNFASSLNMLVGWLFILSGFVNLALLDTEANFLAFTMSNVIFSFILGLFLVTSGMYGRVSSKLPHDNPYWQTRNAGKPGDRGKSGLRTA</sequence>
<accession>A0ABW2GKB0</accession>
<feature type="region of interest" description="Disordered" evidence="1">
    <location>
        <begin position="188"/>
        <end position="208"/>
    </location>
</feature>
<feature type="transmembrane region" description="Helical" evidence="2">
    <location>
        <begin position="129"/>
        <end position="145"/>
    </location>
</feature>
<evidence type="ECO:0000256" key="1">
    <source>
        <dbReference type="SAM" id="MobiDB-lite"/>
    </source>
</evidence>
<keyword evidence="4" id="KW-1185">Reference proteome</keyword>
<reference evidence="4" key="1">
    <citation type="journal article" date="2019" name="Int. J. Syst. Evol. Microbiol.">
        <title>The Global Catalogue of Microorganisms (GCM) 10K type strain sequencing project: providing services to taxonomists for standard genome sequencing and annotation.</title>
        <authorList>
            <consortium name="The Broad Institute Genomics Platform"/>
            <consortium name="The Broad Institute Genome Sequencing Center for Infectious Disease"/>
            <person name="Wu L."/>
            <person name="Ma J."/>
        </authorList>
    </citation>
    <scope>NUCLEOTIDE SEQUENCE [LARGE SCALE GENOMIC DNA]</scope>
    <source>
        <strain evidence="4">CGMCC 1.13681</strain>
    </source>
</reference>
<keyword evidence="2" id="KW-0812">Transmembrane</keyword>
<evidence type="ECO:0000313" key="3">
    <source>
        <dbReference type="EMBL" id="MFC7220594.1"/>
    </source>
</evidence>
<name>A0ABW2GKB0_9ACTN</name>
<dbReference type="RefSeq" id="WP_386417368.1">
    <property type="nucleotide sequence ID" value="NZ_JBHSZO010000037.1"/>
</dbReference>
<feature type="transmembrane region" description="Helical" evidence="2">
    <location>
        <begin position="99"/>
        <end position="117"/>
    </location>
</feature>
<proteinExistence type="predicted"/>
<feature type="transmembrane region" description="Helical" evidence="2">
    <location>
        <begin position="151"/>
        <end position="171"/>
    </location>
</feature>
<organism evidence="3 4">
    <name type="scientific">Streptomyces polyrhachis</name>
    <dbReference type="NCBI Taxonomy" id="1282885"/>
    <lineage>
        <taxon>Bacteria</taxon>
        <taxon>Bacillati</taxon>
        <taxon>Actinomycetota</taxon>
        <taxon>Actinomycetes</taxon>
        <taxon>Kitasatosporales</taxon>
        <taxon>Streptomycetaceae</taxon>
        <taxon>Streptomyces</taxon>
    </lineage>
</organism>
<evidence type="ECO:0000256" key="2">
    <source>
        <dbReference type="SAM" id="Phobius"/>
    </source>
</evidence>
<evidence type="ECO:0000313" key="4">
    <source>
        <dbReference type="Proteomes" id="UP001596413"/>
    </source>
</evidence>
<protein>
    <submittedName>
        <fullName evidence="3">DUF4383 domain-containing protein</fullName>
    </submittedName>
</protein>
<dbReference type="Pfam" id="PF14325">
    <property type="entry name" value="DUF4383"/>
    <property type="match status" value="1"/>
</dbReference>
<comment type="caution">
    <text evidence="3">The sequence shown here is derived from an EMBL/GenBank/DDBJ whole genome shotgun (WGS) entry which is preliminary data.</text>
</comment>
<feature type="transmembrane region" description="Helical" evidence="2">
    <location>
        <begin position="57"/>
        <end position="79"/>
    </location>
</feature>
<dbReference type="EMBL" id="JBHSZO010000037">
    <property type="protein sequence ID" value="MFC7220594.1"/>
    <property type="molecule type" value="Genomic_DNA"/>
</dbReference>